<evidence type="ECO:0000313" key="3">
    <source>
        <dbReference type="Proteomes" id="UP000255082"/>
    </source>
</evidence>
<protein>
    <submittedName>
        <fullName evidence="2">Uncharacterized protein</fullName>
    </submittedName>
</protein>
<name>A0A378WXS8_9NOCA</name>
<dbReference type="AlphaFoldDB" id="A0A378WXS8"/>
<organism evidence="2 3">
    <name type="scientific">Nocardia africana</name>
    <dbReference type="NCBI Taxonomy" id="134964"/>
    <lineage>
        <taxon>Bacteria</taxon>
        <taxon>Bacillati</taxon>
        <taxon>Actinomycetota</taxon>
        <taxon>Actinomycetes</taxon>
        <taxon>Mycobacteriales</taxon>
        <taxon>Nocardiaceae</taxon>
        <taxon>Nocardia</taxon>
    </lineage>
</organism>
<gene>
    <name evidence="2" type="ORF">NCTC13184_04572</name>
</gene>
<feature type="region of interest" description="Disordered" evidence="1">
    <location>
        <begin position="1"/>
        <end position="32"/>
    </location>
</feature>
<evidence type="ECO:0000256" key="1">
    <source>
        <dbReference type="SAM" id="MobiDB-lite"/>
    </source>
</evidence>
<accession>A0A378WXS8</accession>
<proteinExistence type="predicted"/>
<sequence length="32" mass="3485">MTTSSQHRAPAHSHPVRQGFAIGAVATRRPQM</sequence>
<dbReference type="Proteomes" id="UP000255082">
    <property type="component" value="Unassembled WGS sequence"/>
</dbReference>
<dbReference type="EMBL" id="UGRU01000001">
    <property type="protein sequence ID" value="SUA46048.1"/>
    <property type="molecule type" value="Genomic_DNA"/>
</dbReference>
<reference evidence="2 3" key="1">
    <citation type="submission" date="2018-06" db="EMBL/GenBank/DDBJ databases">
        <authorList>
            <consortium name="Pathogen Informatics"/>
            <person name="Doyle S."/>
        </authorList>
    </citation>
    <scope>NUCLEOTIDE SEQUENCE [LARGE SCALE GENOMIC DNA]</scope>
    <source>
        <strain evidence="2 3">NCTC13184</strain>
    </source>
</reference>
<evidence type="ECO:0000313" key="2">
    <source>
        <dbReference type="EMBL" id="SUA46048.1"/>
    </source>
</evidence>